<evidence type="ECO:0000313" key="4">
    <source>
        <dbReference type="EMBL" id="QJP88410.1"/>
    </source>
</evidence>
<dbReference type="RefSeq" id="NP_389781.1">
    <property type="nucleotide sequence ID" value="NC_000964.3"/>
</dbReference>
<dbReference type="InterPro" id="IPR026834">
    <property type="entry name" value="LHH"/>
</dbReference>
<dbReference type="RefSeq" id="WP_004399481.1">
    <property type="nucleotide sequence ID" value="NC_000964.3"/>
</dbReference>
<accession>A0A6M3ZF08</accession>
<comment type="similarity">
    <text evidence="1">In the N-terminal section; belongs to the LXG family.</text>
</comment>
<proteinExistence type="inferred from homology"/>
<evidence type="ECO:0000259" key="3">
    <source>
        <dbReference type="PROSITE" id="PS51756"/>
    </source>
</evidence>
<protein>
    <submittedName>
        <fullName evidence="4">Type II toxin-antitoxin system toxin ribonuclease YobL</fullName>
    </submittedName>
</protein>
<evidence type="ECO:0000256" key="1">
    <source>
        <dbReference type="ARBA" id="ARBA00034117"/>
    </source>
</evidence>
<gene>
    <name evidence="4" type="primary">yobL</name>
    <name evidence="4" type="synonym">rttL</name>
    <name evidence="4" type="ORF">HIR78_10360</name>
</gene>
<dbReference type="EMBL" id="CP052842">
    <property type="protein sequence ID" value="QJP88410.1"/>
    <property type="molecule type" value="Genomic_DNA"/>
</dbReference>
<dbReference type="KEGG" id="bsu:BSU19000"/>
<dbReference type="InterPro" id="IPR006829">
    <property type="entry name" value="LXG_dom"/>
</dbReference>
<feature type="domain" description="LXG" evidence="3">
    <location>
        <begin position="1"/>
        <end position="235"/>
    </location>
</feature>
<keyword evidence="2" id="KW-0175">Coiled coil</keyword>
<name>A0A6M3ZF08_BACSU</name>
<dbReference type="OrthoDB" id="7182479at2"/>
<dbReference type="PANTHER" id="PTHR34976:SF2">
    <property type="entry name" value="TYPE VII SECRETION SYSTEM PROTEIN ESSD"/>
    <property type="match status" value="1"/>
</dbReference>
<sequence>MKVFEADSLLFEADKRTKEYKELRSQMVKLKKAFKEVANLDDSEFSGKGADNIKAFYHGHVGVTDQWIDLIDMKIAFLSSMSATLEDAKMSDAYIEESFLEHELANAYAKSKSIMSEQKKAMKDILNNINDILPLEIFSTEDFKDKLSSADDKREKTIDKLNKLDEDLKTEYAETEPNEQFIQQDFKKLQESTGKGKNATPIHYNAKAYRESDIHKKKGDIEKHSEAYLSVKKEEAKEREIKELKKKLNDGVSDPDEYLEIAKKVGYENLEPTQVQLAVQIEQAKQLEGAGEITWDIVKGVGVGLYDVGKDTVTGIWDFITDPGETLSALGNAAMHPVKTYDAISAAIEESYQKDMVNGDAYSRSRWVTYAIGSVAVAVVGTKGAGAINKADAAGKVINKASQAGKKIKDVKIPDLLPYNPKYKLALADNVPYNVVDSQNLKNELLTNAKKIPDGTRKPFTGQKKSPPWLNKEKYDAYEIEGKVKAKGKVKDVSRRVYTMKDIDINQKTEFGVTNLQLMKNGNAPYAKDGTQINLHHLIQEEPGPMLEIPNSLHTKYSDVIHQLKSDGESFRNDKVLKAQYESFRKRYWKWRAKQFENEN</sequence>
<dbReference type="InterPro" id="IPR051768">
    <property type="entry name" value="Bact_secretion_toxin"/>
</dbReference>
<dbReference type="Pfam" id="PF04740">
    <property type="entry name" value="LXG"/>
    <property type="match status" value="1"/>
</dbReference>
<evidence type="ECO:0000256" key="2">
    <source>
        <dbReference type="SAM" id="Coils"/>
    </source>
</evidence>
<feature type="coiled-coil region" evidence="2">
    <location>
        <begin position="13"/>
        <end position="40"/>
    </location>
</feature>
<dbReference type="PROSITE" id="PS51756">
    <property type="entry name" value="LXG"/>
    <property type="match status" value="1"/>
</dbReference>
<dbReference type="GeneID" id="939624"/>
<dbReference type="Pfam" id="PF14411">
    <property type="entry name" value="LHH"/>
    <property type="match status" value="1"/>
</dbReference>
<dbReference type="AlphaFoldDB" id="A0A6M3ZF08"/>
<organism evidence="4">
    <name type="scientific">Bacillus subtilis (strain 168)</name>
    <dbReference type="NCBI Taxonomy" id="224308"/>
    <lineage>
        <taxon>Bacteria</taxon>
        <taxon>Bacillati</taxon>
        <taxon>Bacillota</taxon>
        <taxon>Bacilli</taxon>
        <taxon>Bacillales</taxon>
        <taxon>Bacillaceae</taxon>
        <taxon>Bacillus</taxon>
    </lineage>
</organism>
<reference evidence="4" key="1">
    <citation type="submission" date="2020-04" db="EMBL/GenBank/DDBJ databases">
        <title>Phage recombination drives evolution of spore-forming Bacilli.</title>
        <authorList>
            <person name="Dragos A."/>
            <person name="Kovacs A.T."/>
        </authorList>
    </citation>
    <scope>NUCLEOTIDE SEQUENCE</scope>
    <source>
        <strain evidence="4">168</strain>
    </source>
</reference>
<dbReference type="PANTHER" id="PTHR34976">
    <property type="entry name" value="RIBONUCLEASE YQCG-RELATED"/>
    <property type="match status" value="1"/>
</dbReference>